<feature type="compositionally biased region" description="Low complexity" evidence="10">
    <location>
        <begin position="482"/>
        <end position="493"/>
    </location>
</feature>
<feature type="domain" description="SAP" evidence="11">
    <location>
        <begin position="388"/>
        <end position="422"/>
    </location>
</feature>
<evidence type="ECO:0000256" key="7">
    <source>
        <dbReference type="ARBA" id="ARBA00023239"/>
    </source>
</evidence>
<dbReference type="GO" id="GO:0003684">
    <property type="term" value="F:damaged DNA binding"/>
    <property type="evidence" value="ECO:0007669"/>
    <property type="project" value="InterPro"/>
</dbReference>
<feature type="compositionally biased region" description="Low complexity" evidence="10">
    <location>
        <begin position="343"/>
        <end position="352"/>
    </location>
</feature>
<feature type="domain" description="Formamidopyrimidine-DNA glycosylase catalytic" evidence="12">
    <location>
        <begin position="2"/>
        <end position="121"/>
    </location>
</feature>
<keyword evidence="5" id="KW-0238">DNA-binding</keyword>
<dbReference type="InterPro" id="IPR010979">
    <property type="entry name" value="Ribosomal_uS13-like_H2TH"/>
</dbReference>
<dbReference type="InterPro" id="IPR035937">
    <property type="entry name" value="FPG_N"/>
</dbReference>
<protein>
    <recommendedName>
        <fullName evidence="2">DNA-(apurinic or apyrimidinic site) lyase</fullName>
        <ecNumber evidence="2">4.2.99.18</ecNumber>
    </recommendedName>
</protein>
<dbReference type="Gene3D" id="3.20.190.10">
    <property type="entry name" value="MutM-like, N-terminal"/>
    <property type="match status" value="1"/>
</dbReference>
<dbReference type="InterPro" id="IPR012319">
    <property type="entry name" value="FPG_cat"/>
</dbReference>
<evidence type="ECO:0000256" key="10">
    <source>
        <dbReference type="SAM" id="MobiDB-lite"/>
    </source>
</evidence>
<evidence type="ECO:0000313" key="14">
    <source>
        <dbReference type="Proteomes" id="UP001465755"/>
    </source>
</evidence>
<dbReference type="InterPro" id="IPR036361">
    <property type="entry name" value="SAP_dom_sf"/>
</dbReference>
<evidence type="ECO:0000313" key="13">
    <source>
        <dbReference type="EMBL" id="KAK9791837.1"/>
    </source>
</evidence>
<comment type="similarity">
    <text evidence="1">Belongs to the FPG family.</text>
</comment>
<evidence type="ECO:0000256" key="5">
    <source>
        <dbReference type="ARBA" id="ARBA00023125"/>
    </source>
</evidence>
<dbReference type="Pfam" id="PF02037">
    <property type="entry name" value="SAP"/>
    <property type="match status" value="1"/>
</dbReference>
<dbReference type="PANTHER" id="PTHR42697:SF1">
    <property type="entry name" value="ENDONUCLEASE 8"/>
    <property type="match status" value="1"/>
</dbReference>
<feature type="compositionally biased region" description="Low complexity" evidence="10">
    <location>
        <begin position="543"/>
        <end position="555"/>
    </location>
</feature>
<evidence type="ECO:0000256" key="9">
    <source>
        <dbReference type="ARBA" id="ARBA00023295"/>
    </source>
</evidence>
<gene>
    <name evidence="13" type="ORF">WJX73_006548</name>
</gene>
<dbReference type="EMBL" id="JALJOQ010000171">
    <property type="protein sequence ID" value="KAK9791837.1"/>
    <property type="molecule type" value="Genomic_DNA"/>
</dbReference>
<feature type="compositionally biased region" description="Basic and acidic residues" evidence="10">
    <location>
        <begin position="494"/>
        <end position="521"/>
    </location>
</feature>
<name>A0AAW1NQU9_9CHLO</name>
<dbReference type="SUPFAM" id="SSF81624">
    <property type="entry name" value="N-terminal domain of MutM-like DNA repair proteins"/>
    <property type="match status" value="1"/>
</dbReference>
<keyword evidence="4" id="KW-0378">Hydrolase</keyword>
<dbReference type="SMART" id="SM01232">
    <property type="entry name" value="H2TH"/>
    <property type="match status" value="1"/>
</dbReference>
<keyword evidence="8" id="KW-0511">Multifunctional enzyme</keyword>
<dbReference type="PROSITE" id="PS50800">
    <property type="entry name" value="SAP"/>
    <property type="match status" value="1"/>
</dbReference>
<dbReference type="SMART" id="SM00898">
    <property type="entry name" value="Fapy_DNA_glyco"/>
    <property type="match status" value="1"/>
</dbReference>
<keyword evidence="7" id="KW-0456">Lyase</keyword>
<evidence type="ECO:0000256" key="1">
    <source>
        <dbReference type="ARBA" id="ARBA00009409"/>
    </source>
</evidence>
<dbReference type="Pfam" id="PF06831">
    <property type="entry name" value="H2TH"/>
    <property type="match status" value="1"/>
</dbReference>
<evidence type="ECO:0000256" key="4">
    <source>
        <dbReference type="ARBA" id="ARBA00022801"/>
    </source>
</evidence>
<dbReference type="GO" id="GO:0006284">
    <property type="term" value="P:base-excision repair"/>
    <property type="evidence" value="ECO:0007669"/>
    <property type="project" value="InterPro"/>
</dbReference>
<dbReference type="SUPFAM" id="SSF46946">
    <property type="entry name" value="S13-like H2TH domain"/>
    <property type="match status" value="1"/>
</dbReference>
<evidence type="ECO:0000256" key="3">
    <source>
        <dbReference type="ARBA" id="ARBA00022763"/>
    </source>
</evidence>
<dbReference type="InterPro" id="IPR003034">
    <property type="entry name" value="SAP_dom"/>
</dbReference>
<dbReference type="Gene3D" id="1.10.720.30">
    <property type="entry name" value="SAP domain"/>
    <property type="match status" value="1"/>
</dbReference>
<dbReference type="GO" id="GO:0008270">
    <property type="term" value="F:zinc ion binding"/>
    <property type="evidence" value="ECO:0007669"/>
    <property type="project" value="InterPro"/>
</dbReference>
<evidence type="ECO:0000259" key="12">
    <source>
        <dbReference type="PROSITE" id="PS51068"/>
    </source>
</evidence>
<dbReference type="PANTHER" id="PTHR42697">
    <property type="entry name" value="ENDONUCLEASE 8"/>
    <property type="match status" value="1"/>
</dbReference>
<dbReference type="SUPFAM" id="SSF68906">
    <property type="entry name" value="SAP domain"/>
    <property type="match status" value="1"/>
</dbReference>
<keyword evidence="6" id="KW-0234">DNA repair</keyword>
<feature type="region of interest" description="Disordered" evidence="10">
    <location>
        <begin position="343"/>
        <end position="371"/>
    </location>
</feature>
<dbReference type="AlphaFoldDB" id="A0AAW1NQU9"/>
<dbReference type="PROSITE" id="PS51068">
    <property type="entry name" value="FPG_CAT"/>
    <property type="match status" value="1"/>
</dbReference>
<evidence type="ECO:0000256" key="2">
    <source>
        <dbReference type="ARBA" id="ARBA00012720"/>
    </source>
</evidence>
<reference evidence="13 14" key="1">
    <citation type="journal article" date="2024" name="Nat. Commun.">
        <title>Phylogenomics reveals the evolutionary origins of lichenization in chlorophyte algae.</title>
        <authorList>
            <person name="Puginier C."/>
            <person name="Libourel C."/>
            <person name="Otte J."/>
            <person name="Skaloud P."/>
            <person name="Haon M."/>
            <person name="Grisel S."/>
            <person name="Petersen M."/>
            <person name="Berrin J.G."/>
            <person name="Delaux P.M."/>
            <person name="Dal Grande F."/>
            <person name="Keller J."/>
        </authorList>
    </citation>
    <scope>NUCLEOTIDE SEQUENCE [LARGE SCALE GENOMIC DNA]</scope>
    <source>
        <strain evidence="13 14">SAG 2036</strain>
    </source>
</reference>
<evidence type="ECO:0000256" key="6">
    <source>
        <dbReference type="ARBA" id="ARBA00023204"/>
    </source>
</evidence>
<dbReference type="SMART" id="SM00513">
    <property type="entry name" value="SAP"/>
    <property type="match status" value="2"/>
</dbReference>
<keyword evidence="9" id="KW-0326">Glycosidase</keyword>
<keyword evidence="14" id="KW-1185">Reference proteome</keyword>
<dbReference type="GO" id="GO:0140078">
    <property type="term" value="F:class I DNA-(apurinic or apyrimidinic site) endonuclease activity"/>
    <property type="evidence" value="ECO:0007669"/>
    <property type="project" value="UniProtKB-EC"/>
</dbReference>
<comment type="caution">
    <text evidence="13">The sequence shown here is derived from an EMBL/GenBank/DDBJ whole genome shotgun (WGS) entry which is preliminary data.</text>
</comment>
<dbReference type="EC" id="4.2.99.18" evidence="2"/>
<evidence type="ECO:0000256" key="8">
    <source>
        <dbReference type="ARBA" id="ARBA00023268"/>
    </source>
</evidence>
<accession>A0AAW1NQU9</accession>
<dbReference type="InterPro" id="IPR015886">
    <property type="entry name" value="H2TH_FPG"/>
</dbReference>
<dbReference type="Proteomes" id="UP001465755">
    <property type="component" value="Unassembled WGS sequence"/>
</dbReference>
<keyword evidence="3" id="KW-0227">DNA damage</keyword>
<feature type="compositionally biased region" description="Basic and acidic residues" evidence="10">
    <location>
        <begin position="556"/>
        <end position="579"/>
    </location>
</feature>
<evidence type="ECO:0000259" key="11">
    <source>
        <dbReference type="PROSITE" id="PS50800"/>
    </source>
</evidence>
<proteinExistence type="inferred from homology"/>
<feature type="region of interest" description="Disordered" evidence="10">
    <location>
        <begin position="416"/>
        <end position="622"/>
    </location>
</feature>
<sequence>MVEGHQCHRVAHAHRRSLVGHKFKAHSPNQRFTEGAAAITGKPLYRIEVHGKQLFYFFGDKTNPVVMQIHFGMSGAFRTMTLEKARETRETTRLVLEDTTAGLLAHLSAMTVQYGDQAFYEEMSAKLGPDPLREDADGEKLWAKMQASRKPVGLILMDQAAVAGIGNIYRAEILFKAGVHPEQPCNTVDRAAFDRLWHHSVTLLQRGFKSGSILTVDPEEAAVLGPPWTRRYIYNHAACGRCGTKVSTWDMAARTVYACETCQPLTEGTVLSPQRTSALSAAHPTKEFKSHCAPEEAVSVQNLTIVELKQRLASLGITAAKQARKPQLVEQLQALMAGKAEAAEGAAAASQESEPEEEAAVSTPPVSPPAEGAVVIEQHSPASPAEDFQKLTVAQLKDRLKELKLPLGGRKPELLARLSQSGPPDAEPQAVASPDASHITAVQAHVTSPEEGERAERQGSGQVLEAAVEVSSEGRQAAPGTAQLEAVASAEAAEAEKAAAGEGRNVEHVALHEDTASRDTADAAPKPKRRKRGSKQTQPQPGTAQLDAVASAQAAEAEKTAAGEGRNVEHVALHEDHPSEAPAARPTRRNKAKHGAQQQDPGTDTAIAPDTAQPKRKRRGRQ</sequence>
<organism evidence="13 14">
    <name type="scientific">Symbiochloris irregularis</name>
    <dbReference type="NCBI Taxonomy" id="706552"/>
    <lineage>
        <taxon>Eukaryota</taxon>
        <taxon>Viridiplantae</taxon>
        <taxon>Chlorophyta</taxon>
        <taxon>core chlorophytes</taxon>
        <taxon>Trebouxiophyceae</taxon>
        <taxon>Trebouxiales</taxon>
        <taxon>Trebouxiaceae</taxon>
        <taxon>Symbiochloris</taxon>
    </lineage>
</organism>
<dbReference type="Pfam" id="PF01149">
    <property type="entry name" value="Fapy_DNA_glyco"/>
    <property type="match status" value="1"/>
</dbReference>
<dbReference type="Gene3D" id="1.10.8.50">
    <property type="match status" value="1"/>
</dbReference>
<dbReference type="GO" id="GO:0000703">
    <property type="term" value="F:oxidized pyrimidine nucleobase lesion DNA N-glycosylase activity"/>
    <property type="evidence" value="ECO:0007669"/>
    <property type="project" value="TreeGrafter"/>
</dbReference>